<reference evidence="9 10" key="1">
    <citation type="submission" date="2019-10" db="EMBL/GenBank/DDBJ databases">
        <title>Genome sequencing of Lactobacillus fructivorans.</title>
        <authorList>
            <person name="Kim K."/>
        </authorList>
    </citation>
    <scope>NUCLEOTIDE SEQUENCE [LARGE SCALE GENOMIC DNA]</scope>
    <source>
        <strain evidence="9 10">LF543</strain>
    </source>
</reference>
<dbReference type="GO" id="GO:0009234">
    <property type="term" value="P:menaquinone biosynthetic process"/>
    <property type="evidence" value="ECO:0007669"/>
    <property type="project" value="UniProtKB-KW"/>
</dbReference>
<dbReference type="PANTHER" id="PTHR13929">
    <property type="entry name" value="1,4-DIHYDROXY-2-NAPHTHOATE OCTAPRENYLTRANSFERASE"/>
    <property type="match status" value="1"/>
</dbReference>
<dbReference type="PANTHER" id="PTHR13929:SF0">
    <property type="entry name" value="UBIA PRENYLTRANSFERASE DOMAIN-CONTAINING PROTEIN 1"/>
    <property type="match status" value="1"/>
</dbReference>
<feature type="transmembrane region" description="Helical" evidence="8">
    <location>
        <begin position="279"/>
        <end position="303"/>
    </location>
</feature>
<keyword evidence="6 8" id="KW-1133">Transmembrane helix</keyword>
<evidence type="ECO:0000256" key="1">
    <source>
        <dbReference type="ARBA" id="ARBA00004141"/>
    </source>
</evidence>
<name>A0AAE6TXJ9_9LACO</name>
<evidence type="ECO:0000256" key="2">
    <source>
        <dbReference type="ARBA" id="ARBA00004863"/>
    </source>
</evidence>
<evidence type="ECO:0000256" key="3">
    <source>
        <dbReference type="ARBA" id="ARBA00022428"/>
    </source>
</evidence>
<evidence type="ECO:0000256" key="5">
    <source>
        <dbReference type="ARBA" id="ARBA00022692"/>
    </source>
</evidence>
<feature type="transmembrane region" description="Helical" evidence="8">
    <location>
        <begin position="92"/>
        <end position="111"/>
    </location>
</feature>
<evidence type="ECO:0000256" key="7">
    <source>
        <dbReference type="ARBA" id="ARBA00023136"/>
    </source>
</evidence>
<sequence length="304" mass="35004">MTWKYFYQLTEMYTTPVDVLLLLFCASFSYYFYGSFNWLYATWAFFIVFGMHLFLNIHNNLEDYEHATDVTDYKHSTSIIGMHHLSLKMIRNWVIGMGVIIAILGLILAYFTGWPTLVIGVIGFGLGVAYSAGPRPLDSTPFCELATGMLIMFFDPLVYVYLGSINRHPFTWSSVWDVFLGTMFLFVLAYITQLANNTCDLHQDIGNHRYTLVYYIGKSDAIKLFTIVFWLTILIIPILSYFGYVPLLSNLTILAYPLAWKKIKVFLTNQSKKEVYHDIVGGVTMLMGIYIVTYMIGTLIKFFL</sequence>
<feature type="transmembrane region" description="Helical" evidence="8">
    <location>
        <begin position="241"/>
        <end position="259"/>
    </location>
</feature>
<feature type="transmembrane region" description="Helical" evidence="8">
    <location>
        <begin position="145"/>
        <end position="162"/>
    </location>
</feature>
<dbReference type="RefSeq" id="WP_010022315.1">
    <property type="nucleotide sequence ID" value="NZ_AZDS01000002.1"/>
</dbReference>
<dbReference type="KEGG" id="lfv:LF543_00465"/>
<evidence type="ECO:0000256" key="4">
    <source>
        <dbReference type="ARBA" id="ARBA00022679"/>
    </source>
</evidence>
<evidence type="ECO:0000256" key="6">
    <source>
        <dbReference type="ARBA" id="ARBA00022989"/>
    </source>
</evidence>
<keyword evidence="3" id="KW-0474">Menaquinone biosynthesis</keyword>
<dbReference type="Gene3D" id="1.10.357.140">
    <property type="entry name" value="UbiA prenyltransferase"/>
    <property type="match status" value="1"/>
</dbReference>
<dbReference type="GO" id="GO:0004659">
    <property type="term" value="F:prenyltransferase activity"/>
    <property type="evidence" value="ECO:0007669"/>
    <property type="project" value="InterPro"/>
</dbReference>
<dbReference type="GO" id="GO:0016020">
    <property type="term" value="C:membrane"/>
    <property type="evidence" value="ECO:0007669"/>
    <property type="project" value="UniProtKB-SubCell"/>
</dbReference>
<gene>
    <name evidence="9" type="ORF">LF543_00465</name>
</gene>
<feature type="transmembrane region" description="Helical" evidence="8">
    <location>
        <begin position="38"/>
        <end position="55"/>
    </location>
</feature>
<organism evidence="9 10">
    <name type="scientific">Fructilactobacillus fructivorans</name>
    <dbReference type="NCBI Taxonomy" id="1614"/>
    <lineage>
        <taxon>Bacteria</taxon>
        <taxon>Bacillati</taxon>
        <taxon>Bacillota</taxon>
        <taxon>Bacilli</taxon>
        <taxon>Lactobacillales</taxon>
        <taxon>Lactobacillaceae</taxon>
        <taxon>Fructilactobacillus</taxon>
    </lineage>
</organism>
<feature type="transmembrane region" description="Helical" evidence="8">
    <location>
        <begin position="12"/>
        <end position="32"/>
    </location>
</feature>
<dbReference type="InterPro" id="IPR000537">
    <property type="entry name" value="UbiA_prenyltransferase"/>
</dbReference>
<comment type="subcellular location">
    <subcellularLocation>
        <location evidence="1">Membrane</location>
        <topology evidence="1">Multi-pass membrane protein</topology>
    </subcellularLocation>
</comment>
<evidence type="ECO:0000313" key="9">
    <source>
        <dbReference type="EMBL" id="QFX92145.1"/>
    </source>
</evidence>
<accession>A0AAE6TXJ9</accession>
<keyword evidence="4" id="KW-0808">Transferase</keyword>
<dbReference type="CDD" id="cd13962">
    <property type="entry name" value="PT_UbiA_UBIAD1"/>
    <property type="match status" value="1"/>
</dbReference>
<comment type="pathway">
    <text evidence="2">Quinol/quinone metabolism; menaquinone biosynthesis.</text>
</comment>
<dbReference type="Proteomes" id="UP000327194">
    <property type="component" value="Chromosome"/>
</dbReference>
<dbReference type="Pfam" id="PF01040">
    <property type="entry name" value="UbiA"/>
    <property type="match status" value="1"/>
</dbReference>
<keyword evidence="7 8" id="KW-0472">Membrane</keyword>
<dbReference type="EMBL" id="CP045562">
    <property type="protein sequence ID" value="QFX92145.1"/>
    <property type="molecule type" value="Genomic_DNA"/>
</dbReference>
<dbReference type="InterPro" id="IPR044878">
    <property type="entry name" value="UbiA_sf"/>
</dbReference>
<keyword evidence="5 8" id="KW-0812">Transmembrane</keyword>
<evidence type="ECO:0000313" key="10">
    <source>
        <dbReference type="Proteomes" id="UP000327194"/>
    </source>
</evidence>
<feature type="transmembrane region" description="Helical" evidence="8">
    <location>
        <begin position="117"/>
        <end position="133"/>
    </location>
</feature>
<proteinExistence type="predicted"/>
<evidence type="ECO:0000256" key="8">
    <source>
        <dbReference type="SAM" id="Phobius"/>
    </source>
</evidence>
<dbReference type="GO" id="GO:0042371">
    <property type="term" value="P:vitamin K biosynthetic process"/>
    <property type="evidence" value="ECO:0007669"/>
    <property type="project" value="TreeGrafter"/>
</dbReference>
<feature type="transmembrane region" description="Helical" evidence="8">
    <location>
        <begin position="174"/>
        <end position="191"/>
    </location>
</feature>
<protein>
    <submittedName>
        <fullName evidence="9">Prenyltransferase</fullName>
    </submittedName>
</protein>
<dbReference type="AlphaFoldDB" id="A0AAE6TXJ9"/>
<dbReference type="InterPro" id="IPR026046">
    <property type="entry name" value="UBIAD1"/>
</dbReference>